<feature type="compositionally biased region" description="Basic and acidic residues" evidence="4">
    <location>
        <begin position="545"/>
        <end position="569"/>
    </location>
</feature>
<dbReference type="Pfam" id="PF04615">
    <property type="entry name" value="Utp14"/>
    <property type="match status" value="1"/>
</dbReference>
<protein>
    <submittedName>
        <fullName evidence="5">Utp14 protein-domain-containing protein</fullName>
    </submittedName>
</protein>
<dbReference type="Proteomes" id="UP000326924">
    <property type="component" value="Unassembled WGS sequence"/>
</dbReference>
<evidence type="ECO:0000256" key="4">
    <source>
        <dbReference type="SAM" id="MobiDB-lite"/>
    </source>
</evidence>
<gene>
    <name evidence="5" type="ORF">FN846DRAFT_978504</name>
</gene>
<sequence length="900" mass="101526">MPHLTMPAKSRNKAAKRALNAFAIASNECDRNRNKKSSRRRDEPSDDEEDGGSDSEGHEWKMGEVDEEDDSDIDSDDAMGESDEERFEDFAFRGSEGGKKKKKAAGKKGLDLEEDDEEEEDSDTNMEGEGFVDLSEMLDGATPEGSEDEDEKKQKGTRKRKAQESDEDVGDFGQGLSDDEEEGDDEDEEEEEEEDPFHEFDEEEDELKLEALESAITSLPDSLDRPTKRARIQDPNEGKAPGEYNLTLTNSSQKLTIADLVPSVSDPALKKSLKLLAATDDNKSNSGVPGKLSAPLAKRQQDRLDRAAAYAQTKETLDRWVDTVKHNREAEHLHFPLANAPNAPVVPSKKLAPITADAKPLNEFEASINNILKQSNMASEKQIQEFEELATQKMSIEDVQRRTAELRMARELMYREEAKAKRLKKIKSKSYHRIKKKEFLREQQAIEAALAEERGGEPDSEEEIERERRRAEERMSLKHKNSRWAKGVKDSGRAAWDDDARHGALEMAQRSEELRRRIQGKTLGSDGEESSDHESEDAFDEEGEDDRKKILEELEKLERKEGPVSDKASKLMAMKFMQNAEAAKRKENEAMIQSLKDEWEDDKDRDSDDESDDGVNTTGRMSFKPGKPEPKLVQKKQERNEFEAPPGSDDEEGGDDEIKVTNKANLTAPQRKNPFAAPKGVKNTSNDKHKSFVMDITGEDEEVNPWLPQDGNVLTKTKAKALTTGKQEGKKAKINHKLSKDRKIALDAVQEKADGDTRVTIDTNLTLKVARLQNPDDEDEQDDESQIQLIPTKGKKAESQRELVKMAFASDNVVQEFKQEKKQIMEEDDDQVIDQTLPGWGTWAGSGLTKKQKNQNSRRKKTSLTIKGVSKDKRKDAKLDKVIISEKRDKKVCSPTRQLI</sequence>
<feature type="compositionally biased region" description="Basic and acidic residues" evidence="4">
    <location>
        <begin position="626"/>
        <end position="642"/>
    </location>
</feature>
<name>A0A5J5EE72_9PEZI</name>
<dbReference type="GO" id="GO:0032040">
    <property type="term" value="C:small-subunit processome"/>
    <property type="evidence" value="ECO:0007669"/>
    <property type="project" value="InterPro"/>
</dbReference>
<evidence type="ECO:0000256" key="3">
    <source>
        <dbReference type="ARBA" id="ARBA00023242"/>
    </source>
</evidence>
<keyword evidence="2" id="KW-0597">Phosphoprotein</keyword>
<evidence type="ECO:0000313" key="6">
    <source>
        <dbReference type="Proteomes" id="UP000326924"/>
    </source>
</evidence>
<feature type="compositionally biased region" description="Acidic residues" evidence="4">
    <location>
        <begin position="526"/>
        <end position="544"/>
    </location>
</feature>
<evidence type="ECO:0000313" key="5">
    <source>
        <dbReference type="EMBL" id="KAA8893523.1"/>
    </source>
</evidence>
<feature type="region of interest" description="Disordered" evidence="4">
    <location>
        <begin position="449"/>
        <end position="688"/>
    </location>
</feature>
<feature type="compositionally biased region" description="Basic and acidic residues" evidence="4">
    <location>
        <begin position="487"/>
        <end position="516"/>
    </location>
</feature>
<dbReference type="InterPro" id="IPR006709">
    <property type="entry name" value="SSU_processome_Utp14"/>
</dbReference>
<comment type="subcellular location">
    <subcellularLocation>
        <location evidence="1">Nucleus</location>
        <location evidence="1">Nucleolus</location>
    </subcellularLocation>
</comment>
<feature type="compositionally biased region" description="Acidic residues" evidence="4">
    <location>
        <begin position="177"/>
        <end position="207"/>
    </location>
</feature>
<evidence type="ECO:0000256" key="2">
    <source>
        <dbReference type="ARBA" id="ARBA00022553"/>
    </source>
</evidence>
<feature type="compositionally biased region" description="Basic and acidic residues" evidence="4">
    <location>
        <begin position="55"/>
        <end position="64"/>
    </location>
</feature>
<feature type="compositionally biased region" description="Basic and acidic residues" evidence="4">
    <location>
        <begin position="222"/>
        <end position="237"/>
    </location>
</feature>
<evidence type="ECO:0000256" key="1">
    <source>
        <dbReference type="ARBA" id="ARBA00004604"/>
    </source>
</evidence>
<feature type="compositionally biased region" description="Acidic residues" evidence="4">
    <location>
        <begin position="775"/>
        <end position="785"/>
    </location>
</feature>
<organism evidence="5 6">
    <name type="scientific">Sphaerosporella brunnea</name>
    <dbReference type="NCBI Taxonomy" id="1250544"/>
    <lineage>
        <taxon>Eukaryota</taxon>
        <taxon>Fungi</taxon>
        <taxon>Dikarya</taxon>
        <taxon>Ascomycota</taxon>
        <taxon>Pezizomycotina</taxon>
        <taxon>Pezizomycetes</taxon>
        <taxon>Pezizales</taxon>
        <taxon>Pyronemataceae</taxon>
        <taxon>Sphaerosporella</taxon>
    </lineage>
</organism>
<dbReference type="GO" id="GO:0006364">
    <property type="term" value="P:rRNA processing"/>
    <property type="evidence" value="ECO:0007669"/>
    <property type="project" value="InterPro"/>
</dbReference>
<feature type="region of interest" description="Disordered" evidence="4">
    <location>
        <begin position="277"/>
        <end position="300"/>
    </location>
</feature>
<feature type="compositionally biased region" description="Acidic residues" evidence="4">
    <location>
        <begin position="112"/>
        <end position="126"/>
    </location>
</feature>
<dbReference type="OrthoDB" id="277439at2759"/>
<comment type="caution">
    <text evidence="5">The sequence shown here is derived from an EMBL/GenBank/DDBJ whole genome shotgun (WGS) entry which is preliminary data.</text>
</comment>
<dbReference type="FunCoup" id="A0A5J5EE72">
    <property type="interactions" value="827"/>
</dbReference>
<dbReference type="PANTHER" id="PTHR14150:SF12">
    <property type="entry name" value="U3 SMALL NUCLEOLAR RNA-ASSOCIATED PROTEIN 14 HOMOLOG A"/>
    <property type="match status" value="1"/>
</dbReference>
<feature type="compositionally biased region" description="Basic residues" evidence="4">
    <location>
        <begin position="850"/>
        <end position="862"/>
    </location>
</feature>
<feature type="compositionally biased region" description="Basic and acidic residues" evidence="4">
    <location>
        <begin position="465"/>
        <end position="476"/>
    </location>
</feature>
<keyword evidence="3" id="KW-0539">Nucleus</keyword>
<feature type="region of interest" description="Disordered" evidence="4">
    <location>
        <begin position="842"/>
        <end position="875"/>
    </location>
</feature>
<proteinExistence type="predicted"/>
<feature type="compositionally biased region" description="Acidic residues" evidence="4">
    <location>
        <begin position="44"/>
        <end position="53"/>
    </location>
</feature>
<feature type="region of interest" description="Disordered" evidence="4">
    <location>
        <begin position="772"/>
        <end position="796"/>
    </location>
</feature>
<dbReference type="EMBL" id="VXIS01000432">
    <property type="protein sequence ID" value="KAA8893523.1"/>
    <property type="molecule type" value="Genomic_DNA"/>
</dbReference>
<dbReference type="InParanoid" id="A0A5J5EE72"/>
<feature type="compositionally biased region" description="Acidic residues" evidence="4">
    <location>
        <begin position="65"/>
        <end position="87"/>
    </location>
</feature>
<accession>A0A5J5EE72</accession>
<feature type="compositionally biased region" description="Acidic residues" evidence="4">
    <location>
        <begin position="598"/>
        <end position="613"/>
    </location>
</feature>
<feature type="region of interest" description="Disordered" evidence="4">
    <location>
        <begin position="23"/>
        <end position="245"/>
    </location>
</feature>
<keyword evidence="6" id="KW-1185">Reference proteome</keyword>
<reference evidence="5 6" key="1">
    <citation type="submission" date="2019-09" db="EMBL/GenBank/DDBJ databases">
        <title>Draft genome of the ectomycorrhizal ascomycete Sphaerosporella brunnea.</title>
        <authorList>
            <consortium name="DOE Joint Genome Institute"/>
            <person name="Benucci G.M."/>
            <person name="Marozzi G."/>
            <person name="Antonielli L."/>
            <person name="Sanchez S."/>
            <person name="Marco P."/>
            <person name="Wang X."/>
            <person name="Falini L.B."/>
            <person name="Barry K."/>
            <person name="Haridas S."/>
            <person name="Lipzen A."/>
            <person name="Labutti K."/>
            <person name="Grigoriev I.V."/>
            <person name="Murat C."/>
            <person name="Martin F."/>
            <person name="Albertini E."/>
            <person name="Donnini D."/>
            <person name="Bonito G."/>
        </authorList>
    </citation>
    <scope>NUCLEOTIDE SEQUENCE [LARGE SCALE GENOMIC DNA]</scope>
    <source>
        <strain evidence="5 6">Sb_GMNB300</strain>
    </source>
</reference>
<dbReference type="AlphaFoldDB" id="A0A5J5EE72"/>
<dbReference type="PANTHER" id="PTHR14150">
    <property type="entry name" value="U3 SMALL NUCLEOLAR RNA-ASSOCIATED PROTEIN 14"/>
    <property type="match status" value="1"/>
</dbReference>